<dbReference type="InterPro" id="IPR050624">
    <property type="entry name" value="HTH-type_Tx_Regulator"/>
</dbReference>
<dbReference type="Pfam" id="PF00440">
    <property type="entry name" value="TetR_N"/>
    <property type="match status" value="1"/>
</dbReference>
<sequence>MDKTENKIIQATIGWVMTADYRDLSMRKLAAKIGMTTGAVYKHYRNKEELFYEVSIRLSQRLAKQLLSDQSLPVKEQLLTLANKLCQLCVARPHLVDFLFFNPGLKEFYLNPNHDFQFYNQVMALVHQLNSGTVSDQTLFTQIWSFIQGYSFLIMNGTANYDADLVAMTLDQLVRKGANK</sequence>
<protein>
    <submittedName>
        <fullName evidence="4">Transcriptional regulator, TetR family</fullName>
    </submittedName>
</protein>
<keyword evidence="5" id="KW-1185">Reference proteome</keyword>
<dbReference type="SUPFAM" id="SSF46689">
    <property type="entry name" value="Homeodomain-like"/>
    <property type="match status" value="1"/>
</dbReference>
<evidence type="ECO:0000256" key="2">
    <source>
        <dbReference type="PROSITE-ProRule" id="PRU00335"/>
    </source>
</evidence>
<dbReference type="PANTHER" id="PTHR43479:SF11">
    <property type="entry name" value="ACREF_ENVCD OPERON REPRESSOR-RELATED"/>
    <property type="match status" value="1"/>
</dbReference>
<comment type="caution">
    <text evidence="4">The sequence shown here is derived from an EMBL/GenBank/DDBJ whole genome shotgun (WGS) entry which is preliminary data.</text>
</comment>
<gene>
    <name evidence="4" type="ORF">HMPREF9102_1209</name>
</gene>
<keyword evidence="1 2" id="KW-0238">DNA-binding</keyword>
<dbReference type="InterPro" id="IPR009057">
    <property type="entry name" value="Homeodomain-like_sf"/>
</dbReference>
<dbReference type="PROSITE" id="PS50977">
    <property type="entry name" value="HTH_TETR_2"/>
    <property type="match status" value="1"/>
</dbReference>
<proteinExistence type="predicted"/>
<dbReference type="Gene3D" id="1.10.357.10">
    <property type="entry name" value="Tetracycline Repressor, domain 2"/>
    <property type="match status" value="1"/>
</dbReference>
<evidence type="ECO:0000256" key="1">
    <source>
        <dbReference type="ARBA" id="ARBA00023125"/>
    </source>
</evidence>
<name>A0ABN0D414_9LACO</name>
<dbReference type="RefSeq" id="WP_003716099.1">
    <property type="nucleotide sequence ID" value="NZ_AFTL01000019.1"/>
</dbReference>
<dbReference type="InterPro" id="IPR001647">
    <property type="entry name" value="HTH_TetR"/>
</dbReference>
<evidence type="ECO:0000313" key="5">
    <source>
        <dbReference type="Proteomes" id="UP000006035"/>
    </source>
</evidence>
<evidence type="ECO:0000313" key="4">
    <source>
        <dbReference type="EMBL" id="EGS36025.1"/>
    </source>
</evidence>
<dbReference type="EMBL" id="AFTL01000019">
    <property type="protein sequence ID" value="EGS36025.1"/>
    <property type="molecule type" value="Genomic_DNA"/>
</dbReference>
<dbReference type="Proteomes" id="UP000006035">
    <property type="component" value="Unassembled WGS sequence"/>
</dbReference>
<organism evidence="4 5">
    <name type="scientific">Limosilactobacillus oris F0423</name>
    <dbReference type="NCBI Taxonomy" id="944562"/>
    <lineage>
        <taxon>Bacteria</taxon>
        <taxon>Bacillati</taxon>
        <taxon>Bacillota</taxon>
        <taxon>Bacilli</taxon>
        <taxon>Lactobacillales</taxon>
        <taxon>Lactobacillaceae</taxon>
        <taxon>Limosilactobacillus</taxon>
    </lineage>
</organism>
<feature type="DNA-binding region" description="H-T-H motif" evidence="2">
    <location>
        <begin position="25"/>
        <end position="44"/>
    </location>
</feature>
<accession>A0ABN0D414</accession>
<reference evidence="4 5" key="1">
    <citation type="submission" date="2011-05" db="EMBL/GenBank/DDBJ databases">
        <authorList>
            <person name="Durkin A.S."/>
            <person name="Kim M."/>
            <person name="Radune D."/>
            <person name="Hostetler J."/>
            <person name="Torralba M."/>
            <person name="Gillis M."/>
            <person name="Methe B."/>
            <person name="Sutton G."/>
            <person name="Nelson K.E."/>
        </authorList>
    </citation>
    <scope>NUCLEOTIDE SEQUENCE [LARGE SCALE GENOMIC DNA]</scope>
    <source>
        <strain evidence="4 5">F0423</strain>
    </source>
</reference>
<feature type="domain" description="HTH tetR-type" evidence="3">
    <location>
        <begin position="2"/>
        <end position="62"/>
    </location>
</feature>
<evidence type="ECO:0000259" key="3">
    <source>
        <dbReference type="PROSITE" id="PS50977"/>
    </source>
</evidence>
<dbReference type="PANTHER" id="PTHR43479">
    <property type="entry name" value="ACREF/ENVCD OPERON REPRESSOR-RELATED"/>
    <property type="match status" value="1"/>
</dbReference>